<feature type="domain" description="RNA polymerase sigma-70 region 4" evidence="6">
    <location>
        <begin position="152"/>
        <end position="200"/>
    </location>
</feature>
<dbReference type="PATRIC" id="fig|243090.15.peg.2912"/>
<dbReference type="InParanoid" id="Q7UQW9"/>
<dbReference type="SUPFAM" id="SSF88946">
    <property type="entry name" value="Sigma2 domain of RNA polymerase sigma factors"/>
    <property type="match status" value="1"/>
</dbReference>
<feature type="domain" description="RNA polymerase sigma-70 region 2" evidence="5">
    <location>
        <begin position="34"/>
        <end position="103"/>
    </location>
</feature>
<dbReference type="OrthoDB" id="265297at2"/>
<gene>
    <name evidence="7" type="ordered locus">RB6034</name>
</gene>
<keyword evidence="3" id="KW-0238">DNA-binding</keyword>
<accession>Q7UQW9</accession>
<sequence>MNPPKNSDYTQVDRLLQAARNGDAAALSTLFGLYQNYVRLLAASQIRARLRVRASESDVVQETLLNAARGFSEFRGSTGGEFVTWLRAILTRKIQTHVDAQARDVRREISLDTVGKWVDQSSVRLENVLAASDPTPVTQLANQERSVCVVNALAELSEDHREVLLLRSIEGLSFPEVADQMDRSHGAVRMLWLRAIEALRDKLQTESEP</sequence>
<dbReference type="Pfam" id="PF04545">
    <property type="entry name" value="Sigma70_r4"/>
    <property type="match status" value="1"/>
</dbReference>
<dbReference type="GO" id="GO:0006355">
    <property type="term" value="P:regulation of DNA-templated transcription"/>
    <property type="evidence" value="ECO:0000318"/>
    <property type="project" value="GO_Central"/>
</dbReference>
<keyword evidence="2" id="KW-0731">Sigma factor</keyword>
<dbReference type="eggNOG" id="COG1595">
    <property type="taxonomic scope" value="Bacteria"/>
</dbReference>
<dbReference type="SUPFAM" id="SSF88659">
    <property type="entry name" value="Sigma3 and sigma4 domains of RNA polymerase sigma factors"/>
    <property type="match status" value="1"/>
</dbReference>
<dbReference type="NCBIfam" id="TIGR02984">
    <property type="entry name" value="Sig-70_plancto1"/>
    <property type="match status" value="1"/>
</dbReference>
<dbReference type="KEGG" id="rba:RB6034"/>
<dbReference type="InterPro" id="IPR007630">
    <property type="entry name" value="RNA_pol_sigma70_r4"/>
</dbReference>
<evidence type="ECO:0000256" key="1">
    <source>
        <dbReference type="ARBA" id="ARBA00023015"/>
    </source>
</evidence>
<keyword evidence="1" id="KW-0805">Transcription regulation</keyword>
<dbReference type="EMBL" id="BX294143">
    <property type="protein sequence ID" value="CAD74575.1"/>
    <property type="molecule type" value="Genomic_DNA"/>
</dbReference>
<dbReference type="InterPro" id="IPR013324">
    <property type="entry name" value="RNA_pol_sigma_r3/r4-like"/>
</dbReference>
<dbReference type="Gene3D" id="1.10.10.10">
    <property type="entry name" value="Winged helix-like DNA-binding domain superfamily/Winged helix DNA-binding domain"/>
    <property type="match status" value="1"/>
</dbReference>
<dbReference type="InterPro" id="IPR013325">
    <property type="entry name" value="RNA_pol_sigma_r2"/>
</dbReference>
<evidence type="ECO:0000259" key="5">
    <source>
        <dbReference type="Pfam" id="PF04542"/>
    </source>
</evidence>
<dbReference type="HOGENOM" id="CLU_047691_8_0_0"/>
<protein>
    <submittedName>
        <fullName evidence="7">Probable RNA polymerase sigma-E factor</fullName>
    </submittedName>
</protein>
<dbReference type="GO" id="GO:0003677">
    <property type="term" value="F:DNA binding"/>
    <property type="evidence" value="ECO:0007669"/>
    <property type="project" value="UniProtKB-KW"/>
</dbReference>
<evidence type="ECO:0000256" key="4">
    <source>
        <dbReference type="ARBA" id="ARBA00023163"/>
    </source>
</evidence>
<dbReference type="Gene3D" id="1.10.1740.10">
    <property type="match status" value="1"/>
</dbReference>
<evidence type="ECO:0000313" key="7">
    <source>
        <dbReference type="EMBL" id="CAD74575.1"/>
    </source>
</evidence>
<keyword evidence="8" id="KW-1185">Reference proteome</keyword>
<dbReference type="NCBIfam" id="TIGR02937">
    <property type="entry name" value="sigma70-ECF"/>
    <property type="match status" value="1"/>
</dbReference>
<dbReference type="GO" id="GO:0006352">
    <property type="term" value="P:DNA-templated transcription initiation"/>
    <property type="evidence" value="ECO:0007669"/>
    <property type="project" value="InterPro"/>
</dbReference>
<dbReference type="GO" id="GO:0016987">
    <property type="term" value="F:sigma factor activity"/>
    <property type="evidence" value="ECO:0000318"/>
    <property type="project" value="GO_Central"/>
</dbReference>
<evidence type="ECO:0000313" key="8">
    <source>
        <dbReference type="Proteomes" id="UP000001025"/>
    </source>
</evidence>
<dbReference type="InterPro" id="IPR036388">
    <property type="entry name" value="WH-like_DNA-bd_sf"/>
</dbReference>
<dbReference type="InterPro" id="IPR014326">
    <property type="entry name" value="RNA_pol_sigma-70_Plancto"/>
</dbReference>
<dbReference type="InterPro" id="IPR014284">
    <property type="entry name" value="RNA_pol_sigma-70_dom"/>
</dbReference>
<evidence type="ECO:0000256" key="3">
    <source>
        <dbReference type="ARBA" id="ARBA00023125"/>
    </source>
</evidence>
<dbReference type="STRING" id="243090.RB6034"/>
<proteinExistence type="predicted"/>
<dbReference type="PANTHER" id="PTHR30385">
    <property type="entry name" value="SIGMA FACTOR F FLAGELLAR"/>
    <property type="match status" value="1"/>
</dbReference>
<dbReference type="AlphaFoldDB" id="Q7UQW9"/>
<dbReference type="Proteomes" id="UP000001025">
    <property type="component" value="Chromosome"/>
</dbReference>
<dbReference type="EnsemblBacteria" id="CAD74575">
    <property type="protein sequence ID" value="CAD74575"/>
    <property type="gene ID" value="RB6034"/>
</dbReference>
<organism evidence="7 8">
    <name type="scientific">Rhodopirellula baltica (strain DSM 10527 / NCIMB 13988 / SH1)</name>
    <dbReference type="NCBI Taxonomy" id="243090"/>
    <lineage>
        <taxon>Bacteria</taxon>
        <taxon>Pseudomonadati</taxon>
        <taxon>Planctomycetota</taxon>
        <taxon>Planctomycetia</taxon>
        <taxon>Pirellulales</taxon>
        <taxon>Pirellulaceae</taxon>
        <taxon>Rhodopirellula</taxon>
    </lineage>
</organism>
<keyword evidence="4" id="KW-0804">Transcription</keyword>
<dbReference type="CDD" id="cd06171">
    <property type="entry name" value="Sigma70_r4"/>
    <property type="match status" value="1"/>
</dbReference>
<dbReference type="PANTHER" id="PTHR30385:SF8">
    <property type="entry name" value="RNA POLYMERASE SIGMA-E FACTOR"/>
    <property type="match status" value="1"/>
</dbReference>
<reference evidence="7 8" key="1">
    <citation type="journal article" date="2003" name="Proc. Natl. Acad. Sci. U.S.A.">
        <title>Complete genome sequence of the marine planctomycete Pirellula sp. strain 1.</title>
        <authorList>
            <person name="Gloeckner F.O."/>
            <person name="Kube M."/>
            <person name="Bauer M."/>
            <person name="Teeling H."/>
            <person name="Lombardot T."/>
            <person name="Ludwig W."/>
            <person name="Gade D."/>
            <person name="Beck A."/>
            <person name="Borzym K."/>
            <person name="Heitmann K."/>
            <person name="Rabus R."/>
            <person name="Schlesner H."/>
            <person name="Amann R."/>
            <person name="Reinhardt R."/>
        </authorList>
    </citation>
    <scope>NUCLEOTIDE SEQUENCE [LARGE SCALE GENOMIC DNA]</scope>
    <source>
        <strain evidence="8">DSM 10527 / NCIMB 13988 / SH1</strain>
    </source>
</reference>
<evidence type="ECO:0000256" key="2">
    <source>
        <dbReference type="ARBA" id="ARBA00023082"/>
    </source>
</evidence>
<evidence type="ECO:0000259" key="6">
    <source>
        <dbReference type="Pfam" id="PF04545"/>
    </source>
</evidence>
<name>Q7UQW9_RHOBA</name>
<dbReference type="Pfam" id="PF04542">
    <property type="entry name" value="Sigma70_r2"/>
    <property type="match status" value="1"/>
</dbReference>
<dbReference type="RefSeq" id="WP_011120732.1">
    <property type="nucleotide sequence ID" value="NC_005027.1"/>
</dbReference>
<dbReference type="InterPro" id="IPR007627">
    <property type="entry name" value="RNA_pol_sigma70_r2"/>
</dbReference>